<dbReference type="PANTHER" id="PTHR47332:SF4">
    <property type="entry name" value="SET DOMAIN-CONTAINING PROTEIN 5"/>
    <property type="match status" value="1"/>
</dbReference>
<gene>
    <name evidence="2" type="ORF">SUNI508_05566</name>
</gene>
<organism evidence="2 3">
    <name type="scientific">Seiridium unicorne</name>
    <dbReference type="NCBI Taxonomy" id="138068"/>
    <lineage>
        <taxon>Eukaryota</taxon>
        <taxon>Fungi</taxon>
        <taxon>Dikarya</taxon>
        <taxon>Ascomycota</taxon>
        <taxon>Pezizomycotina</taxon>
        <taxon>Sordariomycetes</taxon>
        <taxon>Xylariomycetidae</taxon>
        <taxon>Amphisphaeriales</taxon>
        <taxon>Sporocadaceae</taxon>
        <taxon>Seiridium</taxon>
    </lineage>
</organism>
<evidence type="ECO:0000259" key="1">
    <source>
        <dbReference type="PROSITE" id="PS50280"/>
    </source>
</evidence>
<dbReference type="Gene3D" id="2.170.270.10">
    <property type="entry name" value="SET domain"/>
    <property type="match status" value="1"/>
</dbReference>
<accession>A0ABR2V454</accession>
<dbReference type="InterPro" id="IPR053185">
    <property type="entry name" value="SET_domain_protein"/>
</dbReference>
<dbReference type="InterPro" id="IPR001214">
    <property type="entry name" value="SET_dom"/>
</dbReference>
<name>A0ABR2V454_9PEZI</name>
<dbReference type="EMBL" id="JARVKF010000168">
    <property type="protein sequence ID" value="KAK9421636.1"/>
    <property type="molecule type" value="Genomic_DNA"/>
</dbReference>
<evidence type="ECO:0000313" key="2">
    <source>
        <dbReference type="EMBL" id="KAK9421636.1"/>
    </source>
</evidence>
<dbReference type="Pfam" id="PF00856">
    <property type="entry name" value="SET"/>
    <property type="match status" value="1"/>
</dbReference>
<comment type="caution">
    <text evidence="2">The sequence shown here is derived from an EMBL/GenBank/DDBJ whole genome shotgun (WGS) entry which is preliminary data.</text>
</comment>
<feature type="domain" description="SET" evidence="1">
    <location>
        <begin position="3"/>
        <end position="176"/>
    </location>
</feature>
<dbReference type="PROSITE" id="PS50280">
    <property type="entry name" value="SET"/>
    <property type="match status" value="1"/>
</dbReference>
<keyword evidence="3" id="KW-1185">Reference proteome</keyword>
<protein>
    <recommendedName>
        <fullName evidence="1">SET domain-containing protein</fullName>
    </recommendedName>
</protein>
<evidence type="ECO:0000313" key="3">
    <source>
        <dbReference type="Proteomes" id="UP001408356"/>
    </source>
</evidence>
<proteinExistence type="predicted"/>
<dbReference type="Proteomes" id="UP001408356">
    <property type="component" value="Unassembled WGS sequence"/>
</dbReference>
<sequence>MSKLFEVRKTSSKGTGVFAIQDIRAGTVILREKPILTCLNLDWHVWFSACLQLMEGIDALAPEKKAEVMNLYAYSPEQHIALISGMVEAAMKMRKNRYPKEEYIKLSFVMKTNFFNLDVNGGQDLCGLYLDFSRINHSCACNANNDVQPAADGSQEMVIRAKEMIAKGSEITIEYLSPWTANRAARMNEIWGFNCLCPVCDKSSTNIDQAKRDTYEKMFQQIRDNDEKMFDDKASTLNQKIKRHQLRLAALKHLGPSVALLNEYSVGVPLYNIAGNKDKVIEALRASYEAMLLCVPPDDPVRVQLKDMLGR</sequence>
<dbReference type="PANTHER" id="PTHR47332">
    <property type="entry name" value="SET DOMAIN-CONTAINING PROTEIN 5"/>
    <property type="match status" value="1"/>
</dbReference>
<dbReference type="CDD" id="cd20071">
    <property type="entry name" value="SET_SMYD"/>
    <property type="match status" value="1"/>
</dbReference>
<dbReference type="SUPFAM" id="SSF82199">
    <property type="entry name" value="SET domain"/>
    <property type="match status" value="1"/>
</dbReference>
<dbReference type="InterPro" id="IPR046341">
    <property type="entry name" value="SET_dom_sf"/>
</dbReference>
<dbReference type="SMART" id="SM00317">
    <property type="entry name" value="SET"/>
    <property type="match status" value="1"/>
</dbReference>
<reference evidence="2 3" key="1">
    <citation type="journal article" date="2024" name="J. Plant Pathol.">
        <title>Sequence and assembly of the genome of Seiridium unicorne, isolate CBS 538.82, causal agent of cypress canker disease.</title>
        <authorList>
            <person name="Scali E."/>
            <person name="Rocca G.D."/>
            <person name="Danti R."/>
            <person name="Garbelotto M."/>
            <person name="Barberini S."/>
            <person name="Baroncelli R."/>
            <person name="Emiliani G."/>
        </authorList>
    </citation>
    <scope>NUCLEOTIDE SEQUENCE [LARGE SCALE GENOMIC DNA]</scope>
    <source>
        <strain evidence="2 3">BM-138-508</strain>
    </source>
</reference>